<dbReference type="Gene3D" id="3.40.50.200">
    <property type="entry name" value="Peptidase S8/S53 domain"/>
    <property type="match status" value="1"/>
</dbReference>
<evidence type="ECO:0000313" key="3">
    <source>
        <dbReference type="EMBL" id="OMH29558.1"/>
    </source>
</evidence>
<dbReference type="CDD" id="cd04847">
    <property type="entry name" value="Peptidases_S8_Subtilisin_like_2"/>
    <property type="match status" value="1"/>
</dbReference>
<dbReference type="STRING" id="554083.BKD30_00445"/>
<dbReference type="OrthoDB" id="9768989at2"/>
<reference evidence="3 4" key="1">
    <citation type="submission" date="2016-12" db="EMBL/GenBank/DDBJ databases">
        <title>Draft genome of Tersicoccus phoenicis 1P05MA.</title>
        <authorList>
            <person name="Nakajima Y."/>
            <person name="Yoshizawa S."/>
            <person name="Nakamura K."/>
            <person name="Ogura Y."/>
            <person name="Hayashi T."/>
            <person name="Kogure K."/>
        </authorList>
    </citation>
    <scope>NUCLEOTIDE SEQUENCE [LARGE SCALE GENOMIC DNA]</scope>
    <source>
        <strain evidence="3 4">1p05MA</strain>
    </source>
</reference>
<dbReference type="RefSeq" id="WP_076700509.1">
    <property type="nucleotide sequence ID" value="NZ_MRDE01000004.1"/>
</dbReference>
<accession>A0A1R1LPT0</accession>
<dbReference type="InterPro" id="IPR000209">
    <property type="entry name" value="Peptidase_S8/S53_dom"/>
</dbReference>
<name>A0A1R1LPT0_9MICC</name>
<dbReference type="InterPro" id="IPR036852">
    <property type="entry name" value="Peptidase_S8/S53_dom_sf"/>
</dbReference>
<dbReference type="Pfam" id="PF00082">
    <property type="entry name" value="Peptidase_S8"/>
    <property type="match status" value="1"/>
</dbReference>
<evidence type="ECO:0000313" key="4">
    <source>
        <dbReference type="Proteomes" id="UP000187085"/>
    </source>
</evidence>
<dbReference type="SUPFAM" id="SSF52743">
    <property type="entry name" value="Subtilisin-like"/>
    <property type="match status" value="1"/>
</dbReference>
<evidence type="ECO:0000256" key="1">
    <source>
        <dbReference type="SAM" id="MobiDB-lite"/>
    </source>
</evidence>
<dbReference type="EMBL" id="MRDE01000004">
    <property type="protein sequence ID" value="OMH29558.1"/>
    <property type="molecule type" value="Genomic_DNA"/>
</dbReference>
<sequence>MAEGQEHLSHLLVRDRAADEEFRRRGGPDPKIRPIEDRAGHGGGRLSELQSAFSSIDQERADQLTEAELRALGTIITLEGEDPAYPLKLDTLQQFTTHRAPNRRRPKWLLLSVLPADEANGTPERATVWVSDDYRPTFLQLFEDYLAKESPKGKPRNNELVANIARIRATVLADLWQSDGSPSEGTTTWWEIWLRPSADGPDLMRRFAEASGLTVSERLLRLVDRDVMWVEATWAQLEVLPFTAVPVAEIRRPEFIDSIEDLTSEEQAEYADDLAKRLEPADELQPAVCHLDTGVARDHVLIQGSLAPQDLHTVLGISGYDQDGHGTKMAGLALLGDRMDHHLLASQTVTLRHRLESVRILPTGTETQHDPRAYGDVTAQAVSLPEIAAARRRVFCMPVSTTTDTPGKPGQPTLWSATVDALAVGASIVSDRDELRLLAPPDNDAARLLIVSAGNVTGTYVADHLAESDTAAVRDPGQAWNALTVGAYTDLDTVPSDPAYAGWSTLARQGDLSPHSRTSLPFGNRPWPIKPDIVLEGGNVLHDGGSMFEPNHPALSLRTTGLTNDQALASANATSAATAQAARLAAVVMATYPEYWPETVRALLVHAAEWTPTMRHEIDQARRRGLQAQQMLLRRYGWGVPTEERVLFSSDRAVTLVVQDEFVPFEGDDFKVPAFRLHDLPWPREVLQDLGSASVTLRVTLSYFIEPTASRRGWRQRYKYASHGLRFELQDPLESESQFVQRVNHEARTEESGGRPESGQVSWLVGANQRLYGSLHQDLWETSGAELADTGKVAVYPVGGWWKNTKNRDRVDRAVRYALVISLKTDATGVDLYTPVANTLHVPVEIPIE</sequence>
<feature type="domain" description="Peptidase S8/S53" evidence="2">
    <location>
        <begin position="287"/>
        <end position="639"/>
    </location>
</feature>
<dbReference type="InterPro" id="IPR034074">
    <property type="entry name" value="Y4bN_pept_dom"/>
</dbReference>
<keyword evidence="4" id="KW-1185">Reference proteome</keyword>
<dbReference type="GO" id="GO:0004252">
    <property type="term" value="F:serine-type endopeptidase activity"/>
    <property type="evidence" value="ECO:0007669"/>
    <property type="project" value="InterPro"/>
</dbReference>
<feature type="region of interest" description="Disordered" evidence="1">
    <location>
        <begin position="1"/>
        <end position="44"/>
    </location>
</feature>
<feature type="compositionally biased region" description="Basic and acidic residues" evidence="1">
    <location>
        <begin position="1"/>
        <end position="40"/>
    </location>
</feature>
<dbReference type="GO" id="GO:0006508">
    <property type="term" value="P:proteolysis"/>
    <property type="evidence" value="ECO:0007669"/>
    <property type="project" value="UniProtKB-KW"/>
</dbReference>
<dbReference type="Proteomes" id="UP000187085">
    <property type="component" value="Unassembled WGS sequence"/>
</dbReference>
<keyword evidence="3" id="KW-0645">Protease</keyword>
<comment type="caution">
    <text evidence="3">The sequence shown here is derived from an EMBL/GenBank/DDBJ whole genome shotgun (WGS) entry which is preliminary data.</text>
</comment>
<proteinExistence type="predicted"/>
<organism evidence="3 4">
    <name type="scientific">Tersicoccus phoenicis</name>
    <dbReference type="NCBI Taxonomy" id="554083"/>
    <lineage>
        <taxon>Bacteria</taxon>
        <taxon>Bacillati</taxon>
        <taxon>Actinomycetota</taxon>
        <taxon>Actinomycetes</taxon>
        <taxon>Micrococcales</taxon>
        <taxon>Micrococcaceae</taxon>
        <taxon>Tersicoccus</taxon>
    </lineage>
</organism>
<keyword evidence="3" id="KW-0378">Hydrolase</keyword>
<gene>
    <name evidence="3" type="ORF">BKD30_00445</name>
</gene>
<protein>
    <submittedName>
        <fullName evidence="3">Subtilisin family serine protease</fullName>
    </submittedName>
</protein>
<evidence type="ECO:0000259" key="2">
    <source>
        <dbReference type="Pfam" id="PF00082"/>
    </source>
</evidence>
<dbReference type="AlphaFoldDB" id="A0A1R1LPT0"/>